<feature type="modified residue" description="Deamidated glutamine" evidence="5">
    <location>
        <position position="62"/>
    </location>
</feature>
<keyword evidence="5" id="KW-0833">Ubl conjugation pathway</keyword>
<keyword evidence="8" id="KW-1185">Reference proteome</keyword>
<feature type="region of interest" description="Disordered" evidence="6">
    <location>
        <begin position="1"/>
        <end position="34"/>
    </location>
</feature>
<sequence length="62" mass="6477">MSQQSLHGSGPSDDENSSEETAAGGQVFASAQGADDLLDEIDSVLESNSEEFVRSFVQKGGQ</sequence>
<evidence type="ECO:0000256" key="4">
    <source>
        <dbReference type="ARBA" id="ARBA00032321"/>
    </source>
</evidence>
<comment type="subunit">
    <text evidence="5">Strongly interacts with the proteasome-associated ATPase ARC through a hydrophobic interface; the interacting region of Pup lies in its C-terminal half. There is one Pup binding site per ARC hexamer ring.</text>
</comment>
<evidence type="ECO:0000256" key="5">
    <source>
        <dbReference type="HAMAP-Rule" id="MF_02106"/>
    </source>
</evidence>
<dbReference type="AlphaFoldDB" id="A0A2U2RIS9"/>
<comment type="caution">
    <text evidence="5">Lacks conserved residue(s) required for the propagation of feature annotation.</text>
</comment>
<evidence type="ECO:0000313" key="7">
    <source>
        <dbReference type="EMBL" id="PWH05675.1"/>
    </source>
</evidence>
<dbReference type="HAMAP" id="MF_02106">
    <property type="entry name" value="Pup"/>
    <property type="match status" value="1"/>
</dbReference>
<dbReference type="Proteomes" id="UP000245590">
    <property type="component" value="Unassembled WGS sequence"/>
</dbReference>
<evidence type="ECO:0000256" key="1">
    <source>
        <dbReference type="ARBA" id="ARBA00004707"/>
    </source>
</evidence>
<accession>A0A2U2RIS9</accession>
<name>A0A2U2RIS9_9MICO</name>
<evidence type="ECO:0000256" key="6">
    <source>
        <dbReference type="SAM" id="MobiDB-lite"/>
    </source>
</evidence>
<dbReference type="GO" id="GO:0070490">
    <property type="term" value="P:protein pupylation"/>
    <property type="evidence" value="ECO:0007669"/>
    <property type="project" value="UniProtKB-UniRule"/>
</dbReference>
<dbReference type="UniPathway" id="UPA00997"/>
<dbReference type="GO" id="GO:0010498">
    <property type="term" value="P:proteasomal protein catabolic process"/>
    <property type="evidence" value="ECO:0007669"/>
    <property type="project" value="UniProtKB-UniRule"/>
</dbReference>
<evidence type="ECO:0000256" key="2">
    <source>
        <dbReference type="ARBA" id="ARBA00010616"/>
    </source>
</evidence>
<gene>
    <name evidence="5" type="primary">pup</name>
    <name evidence="7" type="ORF">DEO23_10700</name>
</gene>
<dbReference type="NCBIfam" id="TIGR03687">
    <property type="entry name" value="pupylate_cterm"/>
    <property type="match status" value="1"/>
</dbReference>
<organism evidence="7 8">
    <name type="scientific">Brachybacterium endophyticum</name>
    <dbReference type="NCBI Taxonomy" id="2182385"/>
    <lineage>
        <taxon>Bacteria</taxon>
        <taxon>Bacillati</taxon>
        <taxon>Actinomycetota</taxon>
        <taxon>Actinomycetes</taxon>
        <taxon>Micrococcales</taxon>
        <taxon>Dermabacteraceae</taxon>
        <taxon>Brachybacterium</taxon>
    </lineage>
</organism>
<protein>
    <recommendedName>
        <fullName evidence="3 5">Prokaryotic ubiquitin-like protein Pup</fullName>
    </recommendedName>
    <alternativeName>
        <fullName evidence="4 5">Bacterial ubiquitin-like modifier</fullName>
    </alternativeName>
</protein>
<dbReference type="GO" id="GO:0070628">
    <property type="term" value="F:proteasome binding"/>
    <property type="evidence" value="ECO:0007669"/>
    <property type="project" value="UniProtKB-UniRule"/>
</dbReference>
<comment type="PTM">
    <text evidence="5">Is modified by deamidation of its C-terminal glutamine to glutamate by the deamidase Dop, a prerequisite to the subsequent pupylation process.</text>
</comment>
<dbReference type="Pfam" id="PF05639">
    <property type="entry name" value="Pup"/>
    <property type="match status" value="1"/>
</dbReference>
<dbReference type="GO" id="GO:0031386">
    <property type="term" value="F:protein tag activity"/>
    <property type="evidence" value="ECO:0007669"/>
    <property type="project" value="UniProtKB-UniRule"/>
</dbReference>
<evidence type="ECO:0000256" key="3">
    <source>
        <dbReference type="ARBA" id="ARBA00016748"/>
    </source>
</evidence>
<dbReference type="InterPro" id="IPR008515">
    <property type="entry name" value="Ubiquitin-like_Pup"/>
</dbReference>
<comment type="caution">
    <text evidence="7">The sequence shown here is derived from an EMBL/GenBank/DDBJ whole genome shotgun (WGS) entry which is preliminary data.</text>
</comment>
<keyword evidence="5" id="KW-1017">Isopeptide bond</keyword>
<dbReference type="EMBL" id="QFKX01000004">
    <property type="protein sequence ID" value="PWH05675.1"/>
    <property type="molecule type" value="Genomic_DNA"/>
</dbReference>
<comment type="similarity">
    <text evidence="2 5">Belongs to the prokaryotic ubiquitin-like protein family.</text>
</comment>
<dbReference type="OrthoDB" id="3254977at2"/>
<comment type="domain">
    <text evidence="5">The N-terminal unstructured half of Pup provides a signal required to initiate unfolding and degradation by the proteasome but is not needed for pupylation, while the C-terminal helical half of Pup interacts with ARC to target proteins to the proteasome.</text>
</comment>
<proteinExistence type="inferred from homology"/>
<dbReference type="RefSeq" id="WP_109276031.1">
    <property type="nucleotide sequence ID" value="NZ_QFKX01000004.1"/>
</dbReference>
<feature type="cross-link" description="Isoglutamyl lysine isopeptide (Gln-Lys) (interchain with K-? in acceptor proteins)" evidence="5">
    <location>
        <position position="62"/>
    </location>
</feature>
<reference evidence="7 8" key="1">
    <citation type="submission" date="2018-05" db="EMBL/GenBank/DDBJ databases">
        <title>Brachybacterium sp. M1HQ-2T, whole genome shotgun sequence.</title>
        <authorList>
            <person name="Tuo L."/>
        </authorList>
    </citation>
    <scope>NUCLEOTIDE SEQUENCE [LARGE SCALE GENOMIC DNA]</scope>
    <source>
        <strain evidence="7 8">M1HQ-2</strain>
    </source>
</reference>
<comment type="function">
    <text evidence="5">Protein modifier that is covalently attached to lysine residues of substrate proteins, thereby targeting them for proteasomal degradation. The tagging system is termed pupylation.</text>
</comment>
<comment type="pathway">
    <text evidence="1 5">Protein degradation; proteasomal Pup-dependent pathway.</text>
</comment>
<dbReference type="GO" id="GO:0019941">
    <property type="term" value="P:modification-dependent protein catabolic process"/>
    <property type="evidence" value="ECO:0007669"/>
    <property type="project" value="UniProtKB-UniRule"/>
</dbReference>
<evidence type="ECO:0000313" key="8">
    <source>
        <dbReference type="Proteomes" id="UP000245590"/>
    </source>
</evidence>